<dbReference type="EMBL" id="KY684084">
    <property type="protein sequence ID" value="ARF09275.1"/>
    <property type="molecule type" value="Genomic_DNA"/>
</dbReference>
<dbReference type="Pfam" id="PF09414">
    <property type="entry name" value="RNA_ligase"/>
    <property type="match status" value="1"/>
</dbReference>
<feature type="domain" description="RNA ligase" evidence="1">
    <location>
        <begin position="51"/>
        <end position="218"/>
    </location>
</feature>
<proteinExistence type="predicted"/>
<evidence type="ECO:0000259" key="1">
    <source>
        <dbReference type="Pfam" id="PF09414"/>
    </source>
</evidence>
<name>A0A1V0SC36_9VIRU</name>
<dbReference type="GO" id="GO:0016874">
    <property type="term" value="F:ligase activity"/>
    <property type="evidence" value="ECO:0007669"/>
    <property type="project" value="UniProtKB-KW"/>
</dbReference>
<dbReference type="InterPro" id="IPR021122">
    <property type="entry name" value="RNA_ligase_dom_REL/Rnl2"/>
</dbReference>
<sequence>MNVTKYICPTEEYVYNNSENGRSAFPSYVPKTDEDRIQNIPAKLAKLKNRNIIITKKFDGTSATYIYNNNQFIICSRNNAIVNVGEKHTLHFFEIEKKYDLGDKMKKLGKNIAIQGEICGPKIGGNRLKLNHNDLFVFNIYDIDTRKYLLWNDLLAVTKELNLKTVDVIHNGLPKEEWSTIGSLLELADSQTYNCGNICEGIVVKTDDDCGRTSFKVISNKYLLKYNL</sequence>
<accession>A0A1V0SC36</accession>
<reference evidence="2" key="1">
    <citation type="journal article" date="2017" name="Science">
        <title>Giant viruses with an expanded complement of translation system components.</title>
        <authorList>
            <person name="Schulz F."/>
            <person name="Yutin N."/>
            <person name="Ivanova N.N."/>
            <person name="Ortega D.R."/>
            <person name="Lee T.K."/>
            <person name="Vierheilig J."/>
            <person name="Daims H."/>
            <person name="Horn M."/>
            <person name="Wagner M."/>
            <person name="Jensen G.J."/>
            <person name="Kyrpides N.C."/>
            <person name="Koonin E.V."/>
            <person name="Woyke T."/>
        </authorList>
    </citation>
    <scope>NUCLEOTIDE SEQUENCE</scope>
    <source>
        <strain evidence="2">CTV1</strain>
    </source>
</reference>
<dbReference type="SUPFAM" id="SSF56091">
    <property type="entry name" value="DNA ligase/mRNA capping enzyme, catalytic domain"/>
    <property type="match status" value="1"/>
</dbReference>
<gene>
    <name evidence="2" type="ORF">Catovirus_2_224</name>
</gene>
<keyword evidence="2" id="KW-0436">Ligase</keyword>
<evidence type="ECO:0000313" key="2">
    <source>
        <dbReference type="EMBL" id="ARF09275.1"/>
    </source>
</evidence>
<organism evidence="2">
    <name type="scientific">Catovirus CTV1</name>
    <dbReference type="NCBI Taxonomy" id="1977631"/>
    <lineage>
        <taxon>Viruses</taxon>
        <taxon>Varidnaviria</taxon>
        <taxon>Bamfordvirae</taxon>
        <taxon>Nucleocytoviricota</taxon>
        <taxon>Megaviricetes</taxon>
        <taxon>Imitervirales</taxon>
        <taxon>Mimiviridae</taxon>
        <taxon>Klosneuvirinae</taxon>
        <taxon>Catovirus</taxon>
    </lineage>
</organism>
<dbReference type="Gene3D" id="3.30.470.30">
    <property type="entry name" value="DNA ligase/mRNA capping enzyme"/>
    <property type="match status" value="1"/>
</dbReference>
<protein>
    <submittedName>
        <fullName evidence="2">RNA ligase</fullName>
    </submittedName>
</protein>